<gene>
    <name evidence="2" type="ORF">NA57DRAFT_75381</name>
</gene>
<dbReference type="Gene3D" id="1.50.10.10">
    <property type="match status" value="1"/>
</dbReference>
<comment type="caution">
    <text evidence="2">The sequence shown here is derived from an EMBL/GenBank/DDBJ whole genome shotgun (WGS) entry which is preliminary data.</text>
</comment>
<organism evidence="2 3">
    <name type="scientific">Rhizodiscina lignyota</name>
    <dbReference type="NCBI Taxonomy" id="1504668"/>
    <lineage>
        <taxon>Eukaryota</taxon>
        <taxon>Fungi</taxon>
        <taxon>Dikarya</taxon>
        <taxon>Ascomycota</taxon>
        <taxon>Pezizomycotina</taxon>
        <taxon>Dothideomycetes</taxon>
        <taxon>Pleosporomycetidae</taxon>
        <taxon>Aulographales</taxon>
        <taxon>Rhizodiscinaceae</taxon>
        <taxon>Rhizodiscina</taxon>
    </lineage>
</organism>
<dbReference type="PANTHER" id="PTHR34987">
    <property type="entry name" value="C, PUTATIVE (AFU_ORTHOLOGUE AFUA_3G02880)-RELATED"/>
    <property type="match status" value="1"/>
</dbReference>
<dbReference type="OrthoDB" id="10036721at2759"/>
<proteinExistence type="predicted"/>
<sequence length="665" mass="71668">MATKYNQYILMPSSRTLSLVTVFNSTGTVSGASSVTGGKSGSLTFDGISSVTFDYEKNIAGVVSVEVTKSSGSDQRIGVTFSESSEWISNEHSDTTGNVGFDDMVFIDTPSAGNFSLPRQLGRGAFRYVTLVHNSSGTVKISKVNTQFIAMPHYAEEALQNYTGYFHCDDELLNRIWYAGAYTLNLDTIDPKNGDALIAVFNNTPGVQVPIGTWYYNYTITNGTSALVDGAKRDTLVWPGDMAIAVPSTVVSTYDMITVRNDLDSLFALQNTTTGRLPYAGRGFPVDQQSWTYHMYSLLGAANYFIYTGDSQWLSSMWNKYKFGLNFTLNKIDDSGMMYVDPKVASADWLRAGMGAHNIEANAILYHTINLSIQLATALNDTAPIPSWQKYANGIKTAANNRLWNETMGMYHDNDTSSLAPQDGNSWAVVANLTLNSSQIASISSGLQARWGSYGAPAPEASQNKTAVSPFISGFELQAHFLAENASRALELMRLEWGFMLNDPRMTNSTLIEGYSSDGSIHYPPYSTDSRISHAHGWSTGPTSALTFYVAGIQLLSPVGKTWIIAPSLGNLTTVDAGFSTSLGLFSATTNLTSDGGISMEFEAPAGTSGSVNVPHPGCSGLLTLQCQQGGGPSAQFDVVAQEGVGRFVIEGLTGGRYTLNHTCS</sequence>
<name>A0A9P4IDJ9_9PEZI</name>
<evidence type="ECO:0000313" key="3">
    <source>
        <dbReference type="Proteomes" id="UP000799772"/>
    </source>
</evidence>
<dbReference type="InterPro" id="IPR012341">
    <property type="entry name" value="6hp_glycosidase-like_sf"/>
</dbReference>
<dbReference type="InterPro" id="IPR008928">
    <property type="entry name" value="6-hairpin_glycosidase_sf"/>
</dbReference>
<evidence type="ECO:0000259" key="1">
    <source>
        <dbReference type="Pfam" id="PF17389"/>
    </source>
</evidence>
<protein>
    <submittedName>
        <fullName evidence="2">Alpha-L-rhamnosidase</fullName>
    </submittedName>
</protein>
<dbReference type="GO" id="GO:0005975">
    <property type="term" value="P:carbohydrate metabolic process"/>
    <property type="evidence" value="ECO:0007669"/>
    <property type="project" value="InterPro"/>
</dbReference>
<accession>A0A9P4IDJ9</accession>
<dbReference type="Pfam" id="PF17389">
    <property type="entry name" value="Bac_rhamnosid6H"/>
    <property type="match status" value="1"/>
</dbReference>
<keyword evidence="3" id="KW-1185">Reference proteome</keyword>
<dbReference type="InterPro" id="IPR035396">
    <property type="entry name" value="Bac_rhamnosid6H"/>
</dbReference>
<dbReference type="EMBL" id="ML978125">
    <property type="protein sequence ID" value="KAF2099876.1"/>
    <property type="molecule type" value="Genomic_DNA"/>
</dbReference>
<reference evidence="2" key="1">
    <citation type="journal article" date="2020" name="Stud. Mycol.">
        <title>101 Dothideomycetes genomes: a test case for predicting lifestyles and emergence of pathogens.</title>
        <authorList>
            <person name="Haridas S."/>
            <person name="Albert R."/>
            <person name="Binder M."/>
            <person name="Bloem J."/>
            <person name="Labutti K."/>
            <person name="Salamov A."/>
            <person name="Andreopoulos B."/>
            <person name="Baker S."/>
            <person name="Barry K."/>
            <person name="Bills G."/>
            <person name="Bluhm B."/>
            <person name="Cannon C."/>
            <person name="Castanera R."/>
            <person name="Culley D."/>
            <person name="Daum C."/>
            <person name="Ezra D."/>
            <person name="Gonzalez J."/>
            <person name="Henrissat B."/>
            <person name="Kuo A."/>
            <person name="Liang C."/>
            <person name="Lipzen A."/>
            <person name="Lutzoni F."/>
            <person name="Magnuson J."/>
            <person name="Mondo S."/>
            <person name="Nolan M."/>
            <person name="Ohm R."/>
            <person name="Pangilinan J."/>
            <person name="Park H.-J."/>
            <person name="Ramirez L."/>
            <person name="Alfaro M."/>
            <person name="Sun H."/>
            <person name="Tritt A."/>
            <person name="Yoshinaga Y."/>
            <person name="Zwiers L.-H."/>
            <person name="Turgeon B."/>
            <person name="Goodwin S."/>
            <person name="Spatafora J."/>
            <person name="Crous P."/>
            <person name="Grigoriev I."/>
        </authorList>
    </citation>
    <scope>NUCLEOTIDE SEQUENCE</scope>
    <source>
        <strain evidence="2">CBS 133067</strain>
    </source>
</reference>
<dbReference type="Proteomes" id="UP000799772">
    <property type="component" value="Unassembled WGS sequence"/>
</dbReference>
<feature type="domain" description="Alpha-L-rhamnosidase six-hairpin glycosidase" evidence="1">
    <location>
        <begin position="222"/>
        <end position="418"/>
    </location>
</feature>
<dbReference type="AlphaFoldDB" id="A0A9P4IDJ9"/>
<evidence type="ECO:0000313" key="2">
    <source>
        <dbReference type="EMBL" id="KAF2099876.1"/>
    </source>
</evidence>
<dbReference type="PANTHER" id="PTHR34987:SF6">
    <property type="entry name" value="ALPHA-L-RHAMNOSIDASE SIX-HAIRPIN GLYCOSIDASE DOMAIN-CONTAINING PROTEIN"/>
    <property type="match status" value="1"/>
</dbReference>
<dbReference type="Gene3D" id="2.60.420.10">
    <property type="entry name" value="Maltose phosphorylase, domain 3"/>
    <property type="match status" value="1"/>
</dbReference>
<dbReference type="GO" id="GO:0003824">
    <property type="term" value="F:catalytic activity"/>
    <property type="evidence" value="ECO:0007669"/>
    <property type="project" value="UniProtKB-ARBA"/>
</dbReference>
<dbReference type="SUPFAM" id="SSF48208">
    <property type="entry name" value="Six-hairpin glycosidases"/>
    <property type="match status" value="1"/>
</dbReference>